<dbReference type="InterPro" id="IPR000551">
    <property type="entry name" value="MerR-type_HTH_dom"/>
</dbReference>
<dbReference type="PROSITE" id="PS50937">
    <property type="entry name" value="HTH_MERR_2"/>
    <property type="match status" value="1"/>
</dbReference>
<accession>A0A0C1RBE6</accession>
<evidence type="ECO:0000313" key="3">
    <source>
        <dbReference type="EMBL" id="KIE47736.1"/>
    </source>
</evidence>
<dbReference type="Pfam" id="PF13411">
    <property type="entry name" value="MerR_1"/>
    <property type="match status" value="1"/>
</dbReference>
<dbReference type="OrthoDB" id="9773308at2"/>
<evidence type="ECO:0000313" key="4">
    <source>
        <dbReference type="Proteomes" id="UP000031366"/>
    </source>
</evidence>
<organism evidence="3 4">
    <name type="scientific">Clostridium argentinense CDC 2741</name>
    <dbReference type="NCBI Taxonomy" id="1418104"/>
    <lineage>
        <taxon>Bacteria</taxon>
        <taxon>Bacillati</taxon>
        <taxon>Bacillota</taxon>
        <taxon>Clostridia</taxon>
        <taxon>Eubacteriales</taxon>
        <taxon>Clostridiaceae</taxon>
        <taxon>Clostridium</taxon>
    </lineage>
</organism>
<dbReference type="GO" id="GO:0003700">
    <property type="term" value="F:DNA-binding transcription factor activity"/>
    <property type="evidence" value="ECO:0007669"/>
    <property type="project" value="InterPro"/>
</dbReference>
<dbReference type="PANTHER" id="PTHR30204">
    <property type="entry name" value="REDOX-CYCLING DRUG-SENSING TRANSCRIPTIONAL ACTIVATOR SOXR"/>
    <property type="match status" value="1"/>
</dbReference>
<dbReference type="RefSeq" id="WP_039630930.1">
    <property type="nucleotide sequence ID" value="NZ_AYSO01000013.1"/>
</dbReference>
<keyword evidence="4" id="KW-1185">Reference proteome</keyword>
<dbReference type="SUPFAM" id="SSF46955">
    <property type="entry name" value="Putative DNA-binding domain"/>
    <property type="match status" value="1"/>
</dbReference>
<dbReference type="SMART" id="SM00422">
    <property type="entry name" value="HTH_MERR"/>
    <property type="match status" value="1"/>
</dbReference>
<dbReference type="SUPFAM" id="SSF55136">
    <property type="entry name" value="Probable bacterial effector-binding domain"/>
    <property type="match status" value="1"/>
</dbReference>
<dbReference type="Proteomes" id="UP000031366">
    <property type="component" value="Unassembled WGS sequence"/>
</dbReference>
<protein>
    <submittedName>
        <fullName evidence="3">MerR regulatory family protein</fullName>
    </submittedName>
</protein>
<dbReference type="STRING" id="29341.RSJ17_17550"/>
<dbReference type="EMBL" id="AYSO01000013">
    <property type="protein sequence ID" value="KIE47736.1"/>
    <property type="molecule type" value="Genomic_DNA"/>
</dbReference>
<comment type="caution">
    <text evidence="3">The sequence shown here is derived from an EMBL/GenBank/DDBJ whole genome shotgun (WGS) entry which is preliminary data.</text>
</comment>
<sequence length="263" mass="30612">MSNKLYNIGEFAAINKITARMLRHYDKVGLLKPAIIRENGYRIYSSKQIATAGLIKKYRDCEFSLKEIEVLLKADEQEVKRFTQGKIQEFYKQESSGQIVLERLRRLSGKESMSFENHYEISFSQQNERILLCLEKLYPEDYIEQAFDKLYDALNYLSVVPSGLPMVLSNLQENNAYRVAVPVKEPLRHTSFQCIVLQAGWYLSTFHYGDYYSIGGAYDRLLLYAQKQKLQLIEPFIERYFVDITNTSDSAEYITEISIKIAP</sequence>
<dbReference type="InterPro" id="IPR010499">
    <property type="entry name" value="AraC_E-bd"/>
</dbReference>
<dbReference type="Gene3D" id="1.10.1660.10">
    <property type="match status" value="1"/>
</dbReference>
<feature type="domain" description="HTH merR-type" evidence="2">
    <location>
        <begin position="5"/>
        <end position="74"/>
    </location>
</feature>
<dbReference type="InterPro" id="IPR009061">
    <property type="entry name" value="DNA-bd_dom_put_sf"/>
</dbReference>
<gene>
    <name evidence="3" type="ORF">U732_3684</name>
</gene>
<dbReference type="GO" id="GO:0003677">
    <property type="term" value="F:DNA binding"/>
    <property type="evidence" value="ECO:0007669"/>
    <property type="project" value="UniProtKB-KW"/>
</dbReference>
<name>A0A0C1RBE6_9CLOT</name>
<keyword evidence="1" id="KW-0238">DNA-binding</keyword>
<proteinExistence type="predicted"/>
<dbReference type="Gene3D" id="3.20.80.10">
    <property type="entry name" value="Regulatory factor, effector binding domain"/>
    <property type="match status" value="1"/>
</dbReference>
<dbReference type="AlphaFoldDB" id="A0A0C1RBE6"/>
<evidence type="ECO:0000256" key="1">
    <source>
        <dbReference type="ARBA" id="ARBA00023125"/>
    </source>
</evidence>
<dbReference type="PANTHER" id="PTHR30204:SF97">
    <property type="entry name" value="MERR FAMILY REGULATORY PROTEIN"/>
    <property type="match status" value="1"/>
</dbReference>
<evidence type="ECO:0000259" key="2">
    <source>
        <dbReference type="PROSITE" id="PS50937"/>
    </source>
</evidence>
<dbReference type="SMART" id="SM00871">
    <property type="entry name" value="AraC_E_bind"/>
    <property type="match status" value="1"/>
</dbReference>
<reference evidence="3 4" key="1">
    <citation type="journal article" date="2015" name="Infect. Genet. Evol.">
        <title>Genomic sequences of six botulinum neurotoxin-producing strains representing three clostridial species illustrate the mobility and diversity of botulinum neurotoxin genes.</title>
        <authorList>
            <person name="Smith T.J."/>
            <person name="Hill K.K."/>
            <person name="Xie G."/>
            <person name="Foley B.T."/>
            <person name="Williamson C.H."/>
            <person name="Foster J.T."/>
            <person name="Johnson S.L."/>
            <person name="Chertkov O."/>
            <person name="Teshima H."/>
            <person name="Gibbons H.S."/>
            <person name="Johnsky L.A."/>
            <person name="Karavis M.A."/>
            <person name="Smith L.A."/>
        </authorList>
    </citation>
    <scope>NUCLEOTIDE SEQUENCE [LARGE SCALE GENOMIC DNA]</scope>
    <source>
        <strain evidence="3 4">CDC 2741</strain>
    </source>
</reference>
<dbReference type="InterPro" id="IPR011256">
    <property type="entry name" value="Reg_factor_effector_dom_sf"/>
</dbReference>
<dbReference type="InterPro" id="IPR047057">
    <property type="entry name" value="MerR_fam"/>
</dbReference>